<dbReference type="SUPFAM" id="SSF52317">
    <property type="entry name" value="Class I glutamine amidotransferase-like"/>
    <property type="match status" value="1"/>
</dbReference>
<dbReference type="EC" id="3.5.1.2" evidence="2"/>
<dbReference type="EMBL" id="RSCE01000008">
    <property type="protein sequence ID" value="RSH80536.1"/>
    <property type="molecule type" value="Genomic_DNA"/>
</dbReference>
<keyword evidence="10" id="KW-1185">Reference proteome</keyword>
<dbReference type="FunFam" id="3.40.50.880:FF:000077">
    <property type="entry name" value="Unplaced genomic scaffold supercont2.4, whole genome shotgun sequence"/>
    <property type="match status" value="1"/>
</dbReference>
<feature type="active site" description="Nucleophile" evidence="7">
    <location>
        <position position="98"/>
    </location>
</feature>
<dbReference type="GO" id="GO:0005829">
    <property type="term" value="C:cytosol"/>
    <property type="evidence" value="ECO:0007669"/>
    <property type="project" value="TreeGrafter"/>
</dbReference>
<gene>
    <name evidence="9" type="ORF">EHS24_009116</name>
</gene>
<dbReference type="Pfam" id="PF01174">
    <property type="entry name" value="SNO"/>
    <property type="match status" value="1"/>
</dbReference>
<evidence type="ECO:0000313" key="9">
    <source>
        <dbReference type="EMBL" id="RSH80536.1"/>
    </source>
</evidence>
<dbReference type="Gene3D" id="3.40.50.880">
    <property type="match status" value="1"/>
</dbReference>
<dbReference type="GO" id="GO:1903600">
    <property type="term" value="C:glutaminase complex"/>
    <property type="evidence" value="ECO:0007669"/>
    <property type="project" value="TreeGrafter"/>
</dbReference>
<sequence>MTVGATTGVLPSRLVIGVLALQGAFIEHIHYLERLDVKGHYITALAVRNPEELESCHALIIPGGESTAITRVADRTPGMLPALQAFVADPSRPVYGTCAGMILMADADGVGGGKRKNDGSAWGGMTGLRVWRNLYGGQLESFEFPLHIPSLSEPHRPFNAIFIRAPAVHSLKQSNAEIERLASLPPDCVPAPPPADSPLGEPDIETTPVVMLRQGRKLVTSFHPELSGDTRIHEYWVKHCVVAAQ</sequence>
<dbReference type="GO" id="GO:0008614">
    <property type="term" value="P:pyridoxine metabolic process"/>
    <property type="evidence" value="ECO:0007669"/>
    <property type="project" value="TreeGrafter"/>
</dbReference>
<evidence type="ECO:0000256" key="5">
    <source>
        <dbReference type="ARBA" id="ARBA00023239"/>
    </source>
</evidence>
<dbReference type="STRING" id="105984.A0A427XNR4"/>
<evidence type="ECO:0000256" key="7">
    <source>
        <dbReference type="PIRSR" id="PIRSR005639-1"/>
    </source>
</evidence>
<feature type="active site" description="Charge relay system" evidence="7">
    <location>
        <position position="223"/>
    </location>
</feature>
<dbReference type="AlphaFoldDB" id="A0A427XNR4"/>
<comment type="catalytic activity">
    <reaction evidence="6">
        <text>L-glutamine + H2O = L-glutamate + NH4(+)</text>
        <dbReference type="Rhea" id="RHEA:15889"/>
        <dbReference type="ChEBI" id="CHEBI:15377"/>
        <dbReference type="ChEBI" id="CHEBI:28938"/>
        <dbReference type="ChEBI" id="CHEBI:29985"/>
        <dbReference type="ChEBI" id="CHEBI:58359"/>
        <dbReference type="EC" id="3.5.1.2"/>
    </reaction>
</comment>
<comment type="similarity">
    <text evidence="1">Belongs to the glutaminase PdxT/SNO family.</text>
</comment>
<dbReference type="InterPro" id="IPR029062">
    <property type="entry name" value="Class_I_gatase-like"/>
</dbReference>
<dbReference type="OrthoDB" id="2039at2759"/>
<dbReference type="InterPro" id="IPR021196">
    <property type="entry name" value="PdxT/SNO_CS"/>
</dbReference>
<dbReference type="GO" id="GO:0016829">
    <property type="term" value="F:lyase activity"/>
    <property type="evidence" value="ECO:0007669"/>
    <property type="project" value="UniProtKB-KW"/>
</dbReference>
<dbReference type="RefSeq" id="XP_028475483.1">
    <property type="nucleotide sequence ID" value="XM_028624411.1"/>
</dbReference>
<comment type="caution">
    <text evidence="9">The sequence shown here is derived from an EMBL/GenBank/DDBJ whole genome shotgun (WGS) entry which is preliminary data.</text>
</comment>
<dbReference type="GO" id="GO:0042823">
    <property type="term" value="P:pyridoxal phosphate biosynthetic process"/>
    <property type="evidence" value="ECO:0007669"/>
    <property type="project" value="InterPro"/>
</dbReference>
<dbReference type="PANTHER" id="PTHR31559:SF0">
    <property type="entry name" value="PYRIDOXAL 5'-PHOSPHATE SYNTHASE SUBUNIT SNO1-RELATED"/>
    <property type="match status" value="1"/>
</dbReference>
<dbReference type="PANTHER" id="PTHR31559">
    <property type="entry name" value="PYRIDOXAL 5'-PHOSPHATE SYNTHASE SUBUNIT SNO"/>
    <property type="match status" value="1"/>
</dbReference>
<accession>A0A427XNR4</accession>
<dbReference type="PROSITE" id="PS51130">
    <property type="entry name" value="PDXT_SNO_2"/>
    <property type="match status" value="1"/>
</dbReference>
<feature type="binding site" evidence="8">
    <location>
        <position position="132"/>
    </location>
    <ligand>
        <name>L-glutamine</name>
        <dbReference type="ChEBI" id="CHEBI:58359"/>
    </ligand>
</feature>
<dbReference type="PIRSF" id="PIRSF005639">
    <property type="entry name" value="Glut_amidoT_SNO"/>
    <property type="match status" value="1"/>
</dbReference>
<feature type="binding site" evidence="8">
    <location>
        <begin position="163"/>
        <end position="164"/>
    </location>
    <ligand>
        <name>L-glutamine</name>
        <dbReference type="ChEBI" id="CHEBI:58359"/>
    </ligand>
</feature>
<evidence type="ECO:0000256" key="8">
    <source>
        <dbReference type="PIRSR" id="PIRSR005639-2"/>
    </source>
</evidence>
<proteinExistence type="inferred from homology"/>
<keyword evidence="5" id="KW-0456">Lyase</keyword>
<keyword evidence="4" id="KW-0315">Glutamine amidotransferase</keyword>
<organism evidence="9 10">
    <name type="scientific">Apiotrichum porosum</name>
    <dbReference type="NCBI Taxonomy" id="105984"/>
    <lineage>
        <taxon>Eukaryota</taxon>
        <taxon>Fungi</taxon>
        <taxon>Dikarya</taxon>
        <taxon>Basidiomycota</taxon>
        <taxon>Agaricomycotina</taxon>
        <taxon>Tremellomycetes</taxon>
        <taxon>Trichosporonales</taxon>
        <taxon>Trichosporonaceae</taxon>
        <taxon>Apiotrichum</taxon>
    </lineage>
</organism>
<dbReference type="Proteomes" id="UP000279236">
    <property type="component" value="Unassembled WGS sequence"/>
</dbReference>
<evidence type="ECO:0000256" key="2">
    <source>
        <dbReference type="ARBA" id="ARBA00012918"/>
    </source>
</evidence>
<feature type="binding site" evidence="8">
    <location>
        <begin position="64"/>
        <end position="66"/>
    </location>
    <ligand>
        <name>L-glutamine</name>
        <dbReference type="ChEBI" id="CHEBI:58359"/>
    </ligand>
</feature>
<evidence type="ECO:0000256" key="3">
    <source>
        <dbReference type="ARBA" id="ARBA00022801"/>
    </source>
</evidence>
<dbReference type="NCBIfam" id="TIGR03800">
    <property type="entry name" value="PLP_synth_Pdx2"/>
    <property type="match status" value="1"/>
</dbReference>
<evidence type="ECO:0000256" key="4">
    <source>
        <dbReference type="ARBA" id="ARBA00022962"/>
    </source>
</evidence>
<dbReference type="InterPro" id="IPR002161">
    <property type="entry name" value="PdxT/SNO"/>
</dbReference>
<dbReference type="GeneID" id="39593659"/>
<dbReference type="PROSITE" id="PS51273">
    <property type="entry name" value="GATASE_TYPE_1"/>
    <property type="match status" value="1"/>
</dbReference>
<evidence type="ECO:0000256" key="6">
    <source>
        <dbReference type="ARBA" id="ARBA00049534"/>
    </source>
</evidence>
<dbReference type="GO" id="GO:0004359">
    <property type="term" value="F:glutaminase activity"/>
    <property type="evidence" value="ECO:0007669"/>
    <property type="project" value="UniProtKB-EC"/>
</dbReference>
<feature type="active site" description="Charge relay system" evidence="7">
    <location>
        <position position="225"/>
    </location>
</feature>
<protein>
    <recommendedName>
        <fullName evidence="2">glutaminase</fullName>
        <ecNumber evidence="2">3.5.1.2</ecNumber>
    </recommendedName>
</protein>
<keyword evidence="3" id="KW-0378">Hydrolase</keyword>
<name>A0A427XNR4_9TREE</name>
<evidence type="ECO:0000256" key="1">
    <source>
        <dbReference type="ARBA" id="ARBA00008345"/>
    </source>
</evidence>
<reference evidence="9 10" key="1">
    <citation type="submission" date="2018-11" db="EMBL/GenBank/DDBJ databases">
        <title>Genome sequence of Apiotrichum porosum DSM 27194.</title>
        <authorList>
            <person name="Aliyu H."/>
            <person name="Gorte O."/>
            <person name="Ochsenreither K."/>
        </authorList>
    </citation>
    <scope>NUCLEOTIDE SEQUENCE [LARGE SCALE GENOMIC DNA]</scope>
    <source>
        <strain evidence="9 10">DSM 27194</strain>
    </source>
</reference>
<evidence type="ECO:0000313" key="10">
    <source>
        <dbReference type="Proteomes" id="UP000279236"/>
    </source>
</evidence>
<dbReference type="PROSITE" id="PS01236">
    <property type="entry name" value="PDXT_SNO_1"/>
    <property type="match status" value="1"/>
</dbReference>